<dbReference type="InterPro" id="IPR021897">
    <property type="entry name" value="FAP206"/>
</dbReference>
<dbReference type="GO" id="GO:0005930">
    <property type="term" value="C:axoneme"/>
    <property type="evidence" value="ECO:0007669"/>
    <property type="project" value="UniProtKB-SubCell"/>
</dbReference>
<dbReference type="GO" id="GO:0030030">
    <property type="term" value="P:cell projection organization"/>
    <property type="evidence" value="ECO:0007669"/>
    <property type="project" value="UniProtKB-KW"/>
</dbReference>
<comment type="similarity">
    <text evidence="2">Belongs to the CFAP206 family.</text>
</comment>
<protein>
    <recommendedName>
        <fullName evidence="3">Cilia- and flagella-associated protein 206</fullName>
    </recommendedName>
</protein>
<dbReference type="GO" id="GO:0036064">
    <property type="term" value="C:ciliary basal body"/>
    <property type="evidence" value="ECO:0007669"/>
    <property type="project" value="TreeGrafter"/>
</dbReference>
<dbReference type="Proteomes" id="UP000092460">
    <property type="component" value="Unassembled WGS sequence"/>
</dbReference>
<comment type="subcellular location">
    <subcellularLocation>
        <location evidence="1">Cytoplasm</location>
        <location evidence="1">Cytoskeleton</location>
        <location evidence="1">Cilium axoneme</location>
    </subcellularLocation>
</comment>
<dbReference type="PANTHER" id="PTHR21442:SF0">
    <property type="entry name" value="CILIA- AND FLAGELLA-ASSOCIATED PROTEIN 206"/>
    <property type="match status" value="1"/>
</dbReference>
<dbReference type="EMBL" id="JXJN01023463">
    <property type="status" value="NOT_ANNOTATED_CDS"/>
    <property type="molecule type" value="Genomic_DNA"/>
</dbReference>
<keyword evidence="7" id="KW-0206">Cytoskeleton</keyword>
<reference evidence="10" key="2">
    <citation type="submission" date="2020-05" db="UniProtKB">
        <authorList>
            <consortium name="EnsemblMetazoa"/>
        </authorList>
    </citation>
    <scope>IDENTIFICATION</scope>
    <source>
        <strain evidence="10">IAEA</strain>
    </source>
</reference>
<proteinExistence type="inferred from homology"/>
<keyword evidence="6" id="KW-0969">Cilium</keyword>
<evidence type="ECO:0000256" key="4">
    <source>
        <dbReference type="ARBA" id="ARBA00022490"/>
    </source>
</evidence>
<accession>A0A1B0C046</accession>
<dbReference type="PANTHER" id="PTHR21442">
    <property type="entry name" value="CILIA- AND FLAGELLA-ASSOCIATED PROTEIN 206"/>
    <property type="match status" value="1"/>
</dbReference>
<evidence type="ECO:0000256" key="8">
    <source>
        <dbReference type="ARBA" id="ARBA00023273"/>
    </source>
</evidence>
<dbReference type="STRING" id="67801.A0A1B0C046"/>
<evidence type="ECO:0000256" key="5">
    <source>
        <dbReference type="ARBA" id="ARBA00022794"/>
    </source>
</evidence>
<keyword evidence="5" id="KW-0970">Cilium biogenesis/degradation</keyword>
<organism evidence="10 11">
    <name type="scientific">Glossina palpalis gambiensis</name>
    <dbReference type="NCBI Taxonomy" id="67801"/>
    <lineage>
        <taxon>Eukaryota</taxon>
        <taxon>Metazoa</taxon>
        <taxon>Ecdysozoa</taxon>
        <taxon>Arthropoda</taxon>
        <taxon>Hexapoda</taxon>
        <taxon>Insecta</taxon>
        <taxon>Pterygota</taxon>
        <taxon>Neoptera</taxon>
        <taxon>Endopterygota</taxon>
        <taxon>Diptera</taxon>
        <taxon>Brachycera</taxon>
        <taxon>Muscomorpha</taxon>
        <taxon>Hippoboscoidea</taxon>
        <taxon>Glossinidae</taxon>
        <taxon>Glossina</taxon>
    </lineage>
</organism>
<dbReference type="EnsemblMetazoa" id="GPPI045618-RA">
    <property type="protein sequence ID" value="GPPI045618-PA"/>
    <property type="gene ID" value="GPPI045618"/>
</dbReference>
<comment type="function">
    <text evidence="9">Essential for sperm motility and is involved in the regulation of the beating frequency of motile cilia on the epithelial cells of the respiratory tract. Required for the establishment of radial spokes in sperm flagella.</text>
</comment>
<evidence type="ECO:0000256" key="9">
    <source>
        <dbReference type="ARBA" id="ARBA00045321"/>
    </source>
</evidence>
<dbReference type="Pfam" id="PF12018">
    <property type="entry name" value="FAP206"/>
    <property type="match status" value="1"/>
</dbReference>
<evidence type="ECO:0000256" key="6">
    <source>
        <dbReference type="ARBA" id="ARBA00023069"/>
    </source>
</evidence>
<evidence type="ECO:0000256" key="3">
    <source>
        <dbReference type="ARBA" id="ARBA00021602"/>
    </source>
</evidence>
<evidence type="ECO:0000256" key="2">
    <source>
        <dbReference type="ARBA" id="ARBA00010500"/>
    </source>
</evidence>
<keyword evidence="8" id="KW-0966">Cell projection</keyword>
<dbReference type="AlphaFoldDB" id="A0A1B0C046"/>
<evidence type="ECO:0000313" key="11">
    <source>
        <dbReference type="Proteomes" id="UP000092460"/>
    </source>
</evidence>
<dbReference type="GO" id="GO:0003356">
    <property type="term" value="P:regulation of cilium beat frequency"/>
    <property type="evidence" value="ECO:0007669"/>
    <property type="project" value="TreeGrafter"/>
</dbReference>
<name>A0A1B0C046_9MUSC</name>
<dbReference type="VEuPathDB" id="VectorBase:GPPI045618"/>
<evidence type="ECO:0000256" key="1">
    <source>
        <dbReference type="ARBA" id="ARBA00004430"/>
    </source>
</evidence>
<reference evidence="11" key="1">
    <citation type="submission" date="2015-01" db="EMBL/GenBank/DDBJ databases">
        <authorList>
            <person name="Aksoy S."/>
            <person name="Warren W."/>
            <person name="Wilson R.K."/>
        </authorList>
    </citation>
    <scope>NUCLEOTIDE SEQUENCE [LARGE SCALE GENOMIC DNA]</scope>
    <source>
        <strain evidence="11">IAEA</strain>
    </source>
</reference>
<keyword evidence="4" id="KW-0963">Cytoplasm</keyword>
<evidence type="ECO:0000256" key="7">
    <source>
        <dbReference type="ARBA" id="ARBA00023212"/>
    </source>
</evidence>
<evidence type="ECO:0000313" key="10">
    <source>
        <dbReference type="EnsemblMetazoa" id="GPPI045618-PA"/>
    </source>
</evidence>
<keyword evidence="11" id="KW-1185">Reference proteome</keyword>
<sequence length="583" mass="68137">MKSSKIIARSSVELITQFINEIKQRSYDEVDKDFAKYFLLLLIRDAHDGLDLINKSEELSVCKIQNFIEKAVQKYICPLDATACSLKICYFFKRCKLLDFEYVKEQYESNRKELLNRLIGSVLQYPETCNAKQLQEMFMKMQIFIITNYSIGSPKDHVLLKKTEESLNSIIGKRDLKNYILKKKYNRLEYLQRLGAIVCGILIFNDHAFQGDPECVRDIFTDLAMAKKNAKEAIEASIDRAIKLIAKGNECFADLIVLDVHEQKVKSLWPIAKLRDTNKFVMLFESYRRYLIHLQRIFNKTQYLIEVNEKKFDCVVNKINEILKFRSAVESELIFPHFVYLSELWTTLELHLAHIAEIIKIKDHLDELVSENLERNYIENLEATIRDSKNIKYPIEPTFSELMELTNKCEGQLNLMKLKNSLKDFCSLTIALTNGLLMPACLQKKLCENSDMLFGFANIENAKYAERYFAEFLKTLRNAVFTSTDLIVLSGMDDEVLEQYVKLTHKAEPKTKTFETQTEFVIENDLSVPNQINVTWNVWDFHRETIRLANIRQRQTHSTQSNLSYGKRNAQNQAYHTRQHKGF</sequence>